<protein>
    <submittedName>
        <fullName evidence="17">TonB-dependent receptor</fullName>
    </submittedName>
</protein>
<name>A0A2V1K0U9_9BURK</name>
<evidence type="ECO:0000259" key="16">
    <source>
        <dbReference type="Pfam" id="PF07715"/>
    </source>
</evidence>
<dbReference type="Gene3D" id="2.40.170.20">
    <property type="entry name" value="TonB-dependent receptor, beta-barrel domain"/>
    <property type="match status" value="1"/>
</dbReference>
<dbReference type="InterPro" id="IPR039426">
    <property type="entry name" value="TonB-dep_rcpt-like"/>
</dbReference>
<keyword evidence="9 12" id="KW-0472">Membrane</keyword>
<dbReference type="GO" id="GO:0009279">
    <property type="term" value="C:cell outer membrane"/>
    <property type="evidence" value="ECO:0007669"/>
    <property type="project" value="UniProtKB-SubCell"/>
</dbReference>
<sequence length="621" mass="67916">MSTYAFRLTAGALSLLSTLPALSLAQSDAARTAGTVSALAPVVVTASRTPQPLDTVLGDVTVIDHETLQNSKSSSLAEILSRQPGVQIYTSGGPQTVTGVYLRGANPLQTLVLIDGMRINDSNAGSIAWNALDPAIIERVEILRGAASSLYGADAIGGVINIITRRAADGESFNAWANFGLGSRDTFKTSMGATGAQNGWDYRLSASKASSDGFDAKTVGSSNHHPDRDGYEQHSVAGALGYNWRENQRIGLDIYNGYIDGDYDGGGHPSRSLTRQQAYSLSSTNQLTDIWQSVVRFGFAKDSIESRSGNTSSLVGMIQRQYSWQNNFQLASSQHLGLVLERLEERPLTASEYAESRRNTNSAAAIYRGDFGRHHLQASIRHDNVSGLDSQTTGSLAYDLDLDSNWRAGLAASTGFRMPTFADMYTPYAWGYRGNPDLKPEKSRNIEAHVRYASGPLSVEATVYQNKVRDLIQGYVCDASFECTAENIDRATIRGATLTGAYAWDNTTLRASADFLRPRNDTTGATLARRAKQVYNLGVDHRIGKLLLGADYQFQTYRYDDAANNTRLGGYGLLNLRAAYDFTRQVGVQFYWNNVLDKDYTQAYGYRNDGSNVFVNLSWKY</sequence>
<evidence type="ECO:0000256" key="1">
    <source>
        <dbReference type="ARBA" id="ARBA00004571"/>
    </source>
</evidence>
<dbReference type="PANTHER" id="PTHR30069">
    <property type="entry name" value="TONB-DEPENDENT OUTER MEMBRANE RECEPTOR"/>
    <property type="match status" value="1"/>
</dbReference>
<keyword evidence="8 13" id="KW-0798">TonB box</keyword>
<dbReference type="InterPro" id="IPR036942">
    <property type="entry name" value="Beta-barrel_TonB_sf"/>
</dbReference>
<evidence type="ECO:0000256" key="14">
    <source>
        <dbReference type="SAM" id="SignalP"/>
    </source>
</evidence>
<evidence type="ECO:0000259" key="15">
    <source>
        <dbReference type="Pfam" id="PF00593"/>
    </source>
</evidence>
<dbReference type="Gene3D" id="2.170.130.10">
    <property type="entry name" value="TonB-dependent receptor, plug domain"/>
    <property type="match status" value="1"/>
</dbReference>
<evidence type="ECO:0000256" key="2">
    <source>
        <dbReference type="ARBA" id="ARBA00009810"/>
    </source>
</evidence>
<dbReference type="GO" id="GO:0006811">
    <property type="term" value="P:monoatomic ion transport"/>
    <property type="evidence" value="ECO:0007669"/>
    <property type="project" value="UniProtKB-KW"/>
</dbReference>
<dbReference type="AlphaFoldDB" id="A0A2V1K0U9"/>
<keyword evidence="3 12" id="KW-0813">Transport</keyword>
<comment type="caution">
    <text evidence="17">The sequence shown here is derived from an EMBL/GenBank/DDBJ whole genome shotgun (WGS) entry which is preliminary data.</text>
</comment>
<keyword evidence="18" id="KW-1185">Reference proteome</keyword>
<evidence type="ECO:0000256" key="8">
    <source>
        <dbReference type="ARBA" id="ARBA00023077"/>
    </source>
</evidence>
<evidence type="ECO:0000256" key="4">
    <source>
        <dbReference type="ARBA" id="ARBA00022452"/>
    </source>
</evidence>
<dbReference type="CDD" id="cd01347">
    <property type="entry name" value="ligand_gated_channel"/>
    <property type="match status" value="1"/>
</dbReference>
<keyword evidence="7" id="KW-0406">Ion transport</keyword>
<keyword evidence="6 14" id="KW-0732">Signal</keyword>
<evidence type="ECO:0000256" key="6">
    <source>
        <dbReference type="ARBA" id="ARBA00022729"/>
    </source>
</evidence>
<comment type="similarity">
    <text evidence="2 12 13">Belongs to the TonB-dependent receptor family.</text>
</comment>
<gene>
    <name evidence="17" type="ORF">DD235_01560</name>
</gene>
<evidence type="ECO:0000256" key="9">
    <source>
        <dbReference type="ARBA" id="ARBA00023136"/>
    </source>
</evidence>
<evidence type="ECO:0000256" key="13">
    <source>
        <dbReference type="RuleBase" id="RU003357"/>
    </source>
</evidence>
<dbReference type="GO" id="GO:0015889">
    <property type="term" value="P:cobalamin transport"/>
    <property type="evidence" value="ECO:0007669"/>
    <property type="project" value="TreeGrafter"/>
</dbReference>
<evidence type="ECO:0000256" key="5">
    <source>
        <dbReference type="ARBA" id="ARBA00022692"/>
    </source>
</evidence>
<dbReference type="EMBL" id="QETA01000001">
    <property type="protein sequence ID" value="PWF24894.1"/>
    <property type="molecule type" value="Genomic_DNA"/>
</dbReference>
<evidence type="ECO:0000256" key="11">
    <source>
        <dbReference type="ARBA" id="ARBA00023237"/>
    </source>
</evidence>
<dbReference type="SUPFAM" id="SSF56935">
    <property type="entry name" value="Porins"/>
    <property type="match status" value="1"/>
</dbReference>
<feature type="domain" description="TonB-dependent receptor plug" evidence="16">
    <location>
        <begin position="55"/>
        <end position="159"/>
    </location>
</feature>
<evidence type="ECO:0000256" key="12">
    <source>
        <dbReference type="PROSITE-ProRule" id="PRU01360"/>
    </source>
</evidence>
<dbReference type="Pfam" id="PF07715">
    <property type="entry name" value="Plug"/>
    <property type="match status" value="1"/>
</dbReference>
<feature type="domain" description="TonB-dependent receptor-like beta-barrel" evidence="15">
    <location>
        <begin position="192"/>
        <end position="595"/>
    </location>
</feature>
<dbReference type="Proteomes" id="UP000245212">
    <property type="component" value="Unassembled WGS sequence"/>
</dbReference>
<organism evidence="17 18">
    <name type="scientific">Corticimicrobacter populi</name>
    <dbReference type="NCBI Taxonomy" id="2175229"/>
    <lineage>
        <taxon>Bacteria</taxon>
        <taxon>Pseudomonadati</taxon>
        <taxon>Pseudomonadota</taxon>
        <taxon>Betaproteobacteria</taxon>
        <taxon>Burkholderiales</taxon>
        <taxon>Alcaligenaceae</taxon>
        <taxon>Corticimicrobacter</taxon>
    </lineage>
</organism>
<evidence type="ECO:0000256" key="7">
    <source>
        <dbReference type="ARBA" id="ARBA00023065"/>
    </source>
</evidence>
<evidence type="ECO:0000313" key="18">
    <source>
        <dbReference type="Proteomes" id="UP000245212"/>
    </source>
</evidence>
<feature type="chain" id="PRO_5016053277" evidence="14">
    <location>
        <begin position="24"/>
        <end position="621"/>
    </location>
</feature>
<keyword evidence="5 12" id="KW-0812">Transmembrane</keyword>
<feature type="signal peptide" evidence="14">
    <location>
        <begin position="1"/>
        <end position="23"/>
    </location>
</feature>
<evidence type="ECO:0000256" key="10">
    <source>
        <dbReference type="ARBA" id="ARBA00023170"/>
    </source>
</evidence>
<comment type="subcellular location">
    <subcellularLocation>
        <location evidence="1 12">Cell outer membrane</location>
        <topology evidence="1 12">Multi-pass membrane protein</topology>
    </subcellularLocation>
</comment>
<reference evidence="18" key="1">
    <citation type="submission" date="2018-05" db="EMBL/GenBank/DDBJ databases">
        <authorList>
            <person name="Li Y."/>
        </authorList>
    </citation>
    <scope>NUCLEOTIDE SEQUENCE [LARGE SCALE GENOMIC DNA]</scope>
    <source>
        <strain evidence="18">3d-2-2</strain>
    </source>
</reference>
<dbReference type="Pfam" id="PF00593">
    <property type="entry name" value="TonB_dep_Rec_b-barrel"/>
    <property type="match status" value="1"/>
</dbReference>
<dbReference type="InterPro" id="IPR037066">
    <property type="entry name" value="Plug_dom_sf"/>
</dbReference>
<keyword evidence="10 17" id="KW-0675">Receptor</keyword>
<keyword evidence="11 12" id="KW-0998">Cell outer membrane</keyword>
<proteinExistence type="inferred from homology"/>
<keyword evidence="4 12" id="KW-1134">Transmembrane beta strand</keyword>
<dbReference type="InterPro" id="IPR000531">
    <property type="entry name" value="Beta-barrel_TonB"/>
</dbReference>
<dbReference type="PROSITE" id="PS52016">
    <property type="entry name" value="TONB_DEPENDENT_REC_3"/>
    <property type="match status" value="1"/>
</dbReference>
<evidence type="ECO:0000256" key="3">
    <source>
        <dbReference type="ARBA" id="ARBA00022448"/>
    </source>
</evidence>
<accession>A0A2V1K0U9</accession>
<evidence type="ECO:0000313" key="17">
    <source>
        <dbReference type="EMBL" id="PWF24894.1"/>
    </source>
</evidence>
<dbReference type="PANTHER" id="PTHR30069:SF53">
    <property type="entry name" value="COLICIN I RECEPTOR-RELATED"/>
    <property type="match status" value="1"/>
</dbReference>
<dbReference type="InterPro" id="IPR012910">
    <property type="entry name" value="Plug_dom"/>
</dbReference>